<evidence type="ECO:0000313" key="3">
    <source>
        <dbReference type="Proteomes" id="UP000324800"/>
    </source>
</evidence>
<evidence type="ECO:0000256" key="1">
    <source>
        <dbReference type="SAM" id="MobiDB-lite"/>
    </source>
</evidence>
<gene>
    <name evidence="2" type="ORF">EZS28_020441</name>
</gene>
<dbReference type="EMBL" id="SNRW01005956">
    <property type="protein sequence ID" value="KAA6384032.1"/>
    <property type="molecule type" value="Genomic_DNA"/>
</dbReference>
<reference evidence="2 3" key="1">
    <citation type="submission" date="2019-03" db="EMBL/GenBank/DDBJ databases">
        <title>Single cell metagenomics reveals metabolic interactions within the superorganism composed of flagellate Streblomastix strix and complex community of Bacteroidetes bacteria on its surface.</title>
        <authorList>
            <person name="Treitli S.C."/>
            <person name="Kolisko M."/>
            <person name="Husnik F."/>
            <person name="Keeling P."/>
            <person name="Hampl V."/>
        </authorList>
    </citation>
    <scope>NUCLEOTIDE SEQUENCE [LARGE SCALE GENOMIC DNA]</scope>
    <source>
        <strain evidence="2">ST1C</strain>
    </source>
</reference>
<comment type="caution">
    <text evidence="2">The sequence shown here is derived from an EMBL/GenBank/DDBJ whole genome shotgun (WGS) entry which is preliminary data.</text>
</comment>
<organism evidence="2 3">
    <name type="scientific">Streblomastix strix</name>
    <dbReference type="NCBI Taxonomy" id="222440"/>
    <lineage>
        <taxon>Eukaryota</taxon>
        <taxon>Metamonada</taxon>
        <taxon>Preaxostyla</taxon>
        <taxon>Oxymonadida</taxon>
        <taxon>Streblomastigidae</taxon>
        <taxon>Streblomastix</taxon>
    </lineage>
</organism>
<name>A0A5J4VN36_9EUKA</name>
<proteinExistence type="predicted"/>
<dbReference type="AlphaFoldDB" id="A0A5J4VN36"/>
<protein>
    <submittedName>
        <fullName evidence="2">Uncharacterized protein</fullName>
    </submittedName>
</protein>
<accession>A0A5J4VN36</accession>
<feature type="region of interest" description="Disordered" evidence="1">
    <location>
        <begin position="145"/>
        <end position="173"/>
    </location>
</feature>
<dbReference type="Proteomes" id="UP000324800">
    <property type="component" value="Unassembled WGS sequence"/>
</dbReference>
<evidence type="ECO:0000313" key="2">
    <source>
        <dbReference type="EMBL" id="KAA6384032.1"/>
    </source>
</evidence>
<feature type="compositionally biased region" description="Polar residues" evidence="1">
    <location>
        <begin position="145"/>
        <end position="158"/>
    </location>
</feature>
<sequence>MKEGAYWAQQFDPSFNGVIQHAIQPQHVSRLIQGQVSQDLVNPKAGQYSATAMGPGQQIPQLGTFTLTQIIQQFYSGQLIPRPLIQQPFQEPLLVDPTYFWLQYLIILISKHYHQVQQAIQHFNQVFKARTLNKQTCNIAKQPTIRSPTLMQQQQNQAREPVNINGRQQDSPGTALTRRIAQDQQPLWNRENSY</sequence>